<evidence type="ECO:0000313" key="1">
    <source>
        <dbReference type="EMBL" id="JAD95697.1"/>
    </source>
</evidence>
<sequence length="43" mass="4916">MYARSRRIWNFAASLFMYQCSRALALGNWIQAAGGLQGLRLPR</sequence>
<reference evidence="1" key="2">
    <citation type="journal article" date="2015" name="Data Brief">
        <title>Shoot transcriptome of the giant reed, Arundo donax.</title>
        <authorList>
            <person name="Barrero R.A."/>
            <person name="Guerrero F.D."/>
            <person name="Moolhuijzen P."/>
            <person name="Goolsby J.A."/>
            <person name="Tidwell J."/>
            <person name="Bellgard S.E."/>
            <person name="Bellgard M.I."/>
        </authorList>
    </citation>
    <scope>NUCLEOTIDE SEQUENCE</scope>
    <source>
        <tissue evidence="1">Shoot tissue taken approximately 20 cm above the soil surface</tissue>
    </source>
</reference>
<name>A0A0A9EI35_ARUDO</name>
<protein>
    <submittedName>
        <fullName evidence="1">Uncharacterized protein</fullName>
    </submittedName>
</protein>
<dbReference type="EMBL" id="GBRH01202198">
    <property type="protein sequence ID" value="JAD95697.1"/>
    <property type="molecule type" value="Transcribed_RNA"/>
</dbReference>
<reference evidence="1" key="1">
    <citation type="submission" date="2014-09" db="EMBL/GenBank/DDBJ databases">
        <authorList>
            <person name="Magalhaes I.L.F."/>
            <person name="Oliveira U."/>
            <person name="Santos F.R."/>
            <person name="Vidigal T.H.D.A."/>
            <person name="Brescovit A.D."/>
            <person name="Santos A.J."/>
        </authorList>
    </citation>
    <scope>NUCLEOTIDE SEQUENCE</scope>
    <source>
        <tissue evidence="1">Shoot tissue taken approximately 20 cm above the soil surface</tissue>
    </source>
</reference>
<proteinExistence type="predicted"/>
<dbReference type="AlphaFoldDB" id="A0A0A9EI35"/>
<organism evidence="1">
    <name type="scientific">Arundo donax</name>
    <name type="common">Giant reed</name>
    <name type="synonym">Donax arundinaceus</name>
    <dbReference type="NCBI Taxonomy" id="35708"/>
    <lineage>
        <taxon>Eukaryota</taxon>
        <taxon>Viridiplantae</taxon>
        <taxon>Streptophyta</taxon>
        <taxon>Embryophyta</taxon>
        <taxon>Tracheophyta</taxon>
        <taxon>Spermatophyta</taxon>
        <taxon>Magnoliopsida</taxon>
        <taxon>Liliopsida</taxon>
        <taxon>Poales</taxon>
        <taxon>Poaceae</taxon>
        <taxon>PACMAD clade</taxon>
        <taxon>Arundinoideae</taxon>
        <taxon>Arundineae</taxon>
        <taxon>Arundo</taxon>
    </lineage>
</organism>
<accession>A0A0A9EI35</accession>